<evidence type="ECO:0000313" key="2">
    <source>
        <dbReference type="Proteomes" id="UP001219525"/>
    </source>
</evidence>
<reference evidence="1" key="1">
    <citation type="submission" date="2023-03" db="EMBL/GenBank/DDBJ databases">
        <title>Massive genome expansion in bonnet fungi (Mycena s.s.) driven by repeated elements and novel gene families across ecological guilds.</title>
        <authorList>
            <consortium name="Lawrence Berkeley National Laboratory"/>
            <person name="Harder C.B."/>
            <person name="Miyauchi S."/>
            <person name="Viragh M."/>
            <person name="Kuo A."/>
            <person name="Thoen E."/>
            <person name="Andreopoulos B."/>
            <person name="Lu D."/>
            <person name="Skrede I."/>
            <person name="Drula E."/>
            <person name="Henrissat B."/>
            <person name="Morin E."/>
            <person name="Kohler A."/>
            <person name="Barry K."/>
            <person name="LaButti K."/>
            <person name="Morin E."/>
            <person name="Salamov A."/>
            <person name="Lipzen A."/>
            <person name="Mereny Z."/>
            <person name="Hegedus B."/>
            <person name="Baldrian P."/>
            <person name="Stursova M."/>
            <person name="Weitz H."/>
            <person name="Taylor A."/>
            <person name="Grigoriev I.V."/>
            <person name="Nagy L.G."/>
            <person name="Martin F."/>
            <person name="Kauserud H."/>
        </authorList>
    </citation>
    <scope>NUCLEOTIDE SEQUENCE</scope>
    <source>
        <strain evidence="1">9144</strain>
    </source>
</reference>
<accession>A0AAD6V9P4</accession>
<name>A0AAD6V9P4_9AGAR</name>
<dbReference type="Proteomes" id="UP001219525">
    <property type="component" value="Unassembled WGS sequence"/>
</dbReference>
<evidence type="ECO:0000313" key="1">
    <source>
        <dbReference type="EMBL" id="KAJ7204815.1"/>
    </source>
</evidence>
<organism evidence="1 2">
    <name type="scientific">Mycena pura</name>
    <dbReference type="NCBI Taxonomy" id="153505"/>
    <lineage>
        <taxon>Eukaryota</taxon>
        <taxon>Fungi</taxon>
        <taxon>Dikarya</taxon>
        <taxon>Basidiomycota</taxon>
        <taxon>Agaricomycotina</taxon>
        <taxon>Agaricomycetes</taxon>
        <taxon>Agaricomycetidae</taxon>
        <taxon>Agaricales</taxon>
        <taxon>Marasmiineae</taxon>
        <taxon>Mycenaceae</taxon>
        <taxon>Mycena</taxon>
    </lineage>
</organism>
<protein>
    <submittedName>
        <fullName evidence="1">Uncharacterized protein</fullName>
    </submittedName>
</protein>
<comment type="caution">
    <text evidence="1">The sequence shown here is derived from an EMBL/GenBank/DDBJ whole genome shotgun (WGS) entry which is preliminary data.</text>
</comment>
<proteinExistence type="predicted"/>
<keyword evidence="2" id="KW-1185">Reference proteome</keyword>
<dbReference type="AlphaFoldDB" id="A0AAD6V9P4"/>
<dbReference type="EMBL" id="JARJCW010000046">
    <property type="protein sequence ID" value="KAJ7204815.1"/>
    <property type="molecule type" value="Genomic_DNA"/>
</dbReference>
<sequence>MPIPTFTSPRTGTIPVVNAPVHAFFSVLSPAEQSNYCSIYERFRLEVESRGDDIEYLRDIGVTATAGDVARVKGMVLDTCDWEISCALRYSTPTRIAEAAPYIERVIANFAIQKPGQVDVTPEMYLGVALHKVPGQEDAAISHFQAAYTASPEIGMQPKTHLWSRACFSRLLRRIGRISEAEEQEDIIRSWLQWHPFGMPPSEFRATVEDPEHEGRDYILEHPEVENMFAGQIELGPGVFVVGL</sequence>
<gene>
    <name evidence="1" type="ORF">GGX14DRAFT_646402</name>
</gene>